<dbReference type="RefSeq" id="WP_181732676.1">
    <property type="nucleotide sequence ID" value="NZ_JACEIR010000010.1"/>
</dbReference>
<evidence type="ECO:0000313" key="3">
    <source>
        <dbReference type="Proteomes" id="UP000633619"/>
    </source>
</evidence>
<name>A0A8I1DFE3_THEIN</name>
<gene>
    <name evidence="2" type="ORF">I8U20_11225</name>
</gene>
<evidence type="ECO:0000256" key="1">
    <source>
        <dbReference type="SAM" id="MobiDB-lite"/>
    </source>
</evidence>
<dbReference type="AlphaFoldDB" id="A0A8I1DFE3"/>
<evidence type="ECO:0000313" key="2">
    <source>
        <dbReference type="EMBL" id="MBH8595902.1"/>
    </source>
</evidence>
<dbReference type="GO" id="GO:0010207">
    <property type="term" value="P:photosystem II assembly"/>
    <property type="evidence" value="ECO:0007669"/>
    <property type="project" value="InterPro"/>
</dbReference>
<dbReference type="InterPro" id="IPR025585">
    <property type="entry name" value="PSII_Psb27"/>
</dbReference>
<dbReference type="Proteomes" id="UP000633619">
    <property type="component" value="Unassembled WGS sequence"/>
</dbReference>
<protein>
    <submittedName>
        <fullName evidence="2">Uncharacterized protein</fullName>
    </submittedName>
</protein>
<organism evidence="2 3">
    <name type="scientific">Thermoactinomyces intermedius</name>
    <dbReference type="NCBI Taxonomy" id="2024"/>
    <lineage>
        <taxon>Bacteria</taxon>
        <taxon>Bacillati</taxon>
        <taxon>Bacillota</taxon>
        <taxon>Bacilli</taxon>
        <taxon>Bacillales</taxon>
        <taxon>Thermoactinomycetaceae</taxon>
        <taxon>Thermoactinomyces</taxon>
    </lineage>
</organism>
<reference evidence="2 3" key="1">
    <citation type="submission" date="2020-12" db="EMBL/GenBank/DDBJ databases">
        <title>WGS of Thermoactinomyces spp.</title>
        <authorList>
            <person name="Cheng K."/>
        </authorList>
    </citation>
    <scope>NUCLEOTIDE SEQUENCE [LARGE SCALE GENOMIC DNA]</scope>
    <source>
        <strain evidence="3">CICC 10671\DSM 43846</strain>
    </source>
</reference>
<comment type="caution">
    <text evidence="2">The sequence shown here is derived from an EMBL/GenBank/DDBJ whole genome shotgun (WGS) entry which is preliminary data.</text>
</comment>
<dbReference type="GO" id="GO:0010206">
    <property type="term" value="P:photosystem II repair"/>
    <property type="evidence" value="ECO:0007669"/>
    <property type="project" value="InterPro"/>
</dbReference>
<dbReference type="Pfam" id="PF13326">
    <property type="entry name" value="PSII_Pbs27"/>
    <property type="match status" value="1"/>
</dbReference>
<keyword evidence="3" id="KW-1185">Reference proteome</keyword>
<dbReference type="GO" id="GO:0009523">
    <property type="term" value="C:photosystem II"/>
    <property type="evidence" value="ECO:0007669"/>
    <property type="project" value="InterPro"/>
</dbReference>
<sequence length="139" mass="15887">MASSMNLTPEQNQLLRSRLEALLTSMDQDEKIKPRPARKKAKTDQGDGFKYGRAIPRARHYYQEDNVIYLQSALKLKESTEQALNEMKEQKIRKETIRQLKKQCNEFVKDYGGLITLTATLASLVSSAKDVLEALKILD</sequence>
<dbReference type="EMBL" id="JAECVW010000007">
    <property type="protein sequence ID" value="MBH8595902.1"/>
    <property type="molecule type" value="Genomic_DNA"/>
</dbReference>
<feature type="region of interest" description="Disordered" evidence="1">
    <location>
        <begin position="25"/>
        <end position="51"/>
    </location>
</feature>
<accession>A0A8I1DFE3</accession>
<proteinExistence type="predicted"/>